<dbReference type="CDD" id="cd04501">
    <property type="entry name" value="SGNH_hydrolase_like_4"/>
    <property type="match status" value="1"/>
</dbReference>
<proteinExistence type="predicted"/>
<dbReference type="AlphaFoldDB" id="A0A9X1L1L1"/>
<dbReference type="Gene3D" id="3.40.50.1110">
    <property type="entry name" value="SGNH hydrolase"/>
    <property type="match status" value="1"/>
</dbReference>
<keyword evidence="1" id="KW-0732">Signal</keyword>
<dbReference type="SUPFAM" id="SSF52266">
    <property type="entry name" value="SGNH hydrolase"/>
    <property type="match status" value="1"/>
</dbReference>
<sequence>MKKYKKVSVFITAILFVSLVFAQDDAYFDPEWGKYTSENGFLYAHVSKWPASNKLVIDRKIRPRQASFLSEPSTKIKIKLVNDELTLFLPDKKADSIIKIQLMPNEDWANLKKYRNANKALLKDPIKENTVVFMGNSITEKWVQFHPEFFQENNFVGRGISGQTTSQMLLRFKQDVINLKPKAVVIHAGTNDIAGNKGPISIEQIADNIFSMAELAKAYNIKVVLASVLPASSYSWSPSIKPVEKINNLNRLIQAYAKANDMLYLDYYSKMVNKNKGLIEAYGRDTVHPNLAGYHVMEPLVLNAIKKI</sequence>
<dbReference type="Pfam" id="PF13472">
    <property type="entry name" value="Lipase_GDSL_2"/>
    <property type="match status" value="1"/>
</dbReference>
<dbReference type="InterPro" id="IPR013780">
    <property type="entry name" value="Glyco_hydro_b"/>
</dbReference>
<keyword evidence="4" id="KW-1185">Reference proteome</keyword>
<evidence type="ECO:0000259" key="2">
    <source>
        <dbReference type="Pfam" id="PF13472"/>
    </source>
</evidence>
<evidence type="ECO:0000256" key="1">
    <source>
        <dbReference type="SAM" id="SignalP"/>
    </source>
</evidence>
<dbReference type="Proteomes" id="UP001139199">
    <property type="component" value="Unassembled WGS sequence"/>
</dbReference>
<accession>A0A9X1L1L1</accession>
<dbReference type="PANTHER" id="PTHR30383">
    <property type="entry name" value="THIOESTERASE 1/PROTEASE 1/LYSOPHOSPHOLIPASE L1"/>
    <property type="match status" value="1"/>
</dbReference>
<comment type="caution">
    <text evidence="3">The sequence shown here is derived from an EMBL/GenBank/DDBJ whole genome shotgun (WGS) entry which is preliminary data.</text>
</comment>
<feature type="domain" description="SGNH hydrolase-type esterase" evidence="2">
    <location>
        <begin position="133"/>
        <end position="295"/>
    </location>
</feature>
<gene>
    <name evidence="3" type="ORF">LG649_08275</name>
</gene>
<reference evidence="3" key="1">
    <citation type="submission" date="2021-10" db="EMBL/GenBank/DDBJ databases">
        <title>Tamlana sargassums sp. nov., and Tamlana laminarinivorans sp. nov., two new bacteria isolated from the brown alga.</title>
        <authorList>
            <person name="Li J."/>
        </authorList>
    </citation>
    <scope>NUCLEOTIDE SEQUENCE</scope>
    <source>
        <strain evidence="3">PT2-4</strain>
    </source>
</reference>
<feature type="signal peptide" evidence="1">
    <location>
        <begin position="1"/>
        <end position="22"/>
    </location>
</feature>
<protein>
    <submittedName>
        <fullName evidence="3">SGNH/GDSL hydrolase family protein</fullName>
    </submittedName>
</protein>
<dbReference type="RefSeq" id="WP_226543201.1">
    <property type="nucleotide sequence ID" value="NZ_JAJAPW010000003.1"/>
</dbReference>
<organism evidence="3 4">
    <name type="scientific">Neotamlana laminarinivorans</name>
    <dbReference type="NCBI Taxonomy" id="2883124"/>
    <lineage>
        <taxon>Bacteria</taxon>
        <taxon>Pseudomonadati</taxon>
        <taxon>Bacteroidota</taxon>
        <taxon>Flavobacteriia</taxon>
        <taxon>Flavobacteriales</taxon>
        <taxon>Flavobacteriaceae</taxon>
        <taxon>Neotamlana</taxon>
    </lineage>
</organism>
<feature type="chain" id="PRO_5040870875" evidence="1">
    <location>
        <begin position="23"/>
        <end position="308"/>
    </location>
</feature>
<dbReference type="InterPro" id="IPR013830">
    <property type="entry name" value="SGNH_hydro"/>
</dbReference>
<dbReference type="EMBL" id="JAJAPW010000003">
    <property type="protein sequence ID" value="MCB4798838.1"/>
    <property type="molecule type" value="Genomic_DNA"/>
</dbReference>
<dbReference type="PANTHER" id="PTHR30383:SF5">
    <property type="entry name" value="SGNH HYDROLASE-TYPE ESTERASE DOMAIN-CONTAINING PROTEIN"/>
    <property type="match status" value="1"/>
</dbReference>
<dbReference type="InterPro" id="IPR051532">
    <property type="entry name" value="Ester_Hydrolysis_Enzymes"/>
</dbReference>
<dbReference type="Gene3D" id="2.60.40.1180">
    <property type="entry name" value="Golgi alpha-mannosidase II"/>
    <property type="match status" value="1"/>
</dbReference>
<name>A0A9X1L1L1_9FLAO</name>
<evidence type="ECO:0000313" key="4">
    <source>
        <dbReference type="Proteomes" id="UP001139199"/>
    </source>
</evidence>
<evidence type="ECO:0000313" key="3">
    <source>
        <dbReference type="EMBL" id="MCB4798838.1"/>
    </source>
</evidence>
<dbReference type="InterPro" id="IPR036514">
    <property type="entry name" value="SGNH_hydro_sf"/>
</dbReference>
<dbReference type="GO" id="GO:0004622">
    <property type="term" value="F:phosphatidylcholine lysophospholipase activity"/>
    <property type="evidence" value="ECO:0007669"/>
    <property type="project" value="TreeGrafter"/>
</dbReference>
<keyword evidence="3" id="KW-0378">Hydrolase</keyword>